<evidence type="ECO:0000313" key="2">
    <source>
        <dbReference type="EMBL" id="CUN04015.1"/>
    </source>
</evidence>
<dbReference type="RefSeq" id="WP_055169003.1">
    <property type="nucleotide sequence ID" value="NZ_CYXX01000010.1"/>
</dbReference>
<dbReference type="GO" id="GO:0000731">
    <property type="term" value="P:DNA synthesis involved in DNA repair"/>
    <property type="evidence" value="ECO:0007669"/>
    <property type="project" value="TreeGrafter"/>
</dbReference>
<dbReference type="PANTHER" id="PTHR32182">
    <property type="entry name" value="DNA REPLICATION AND REPAIR PROTEIN RECF"/>
    <property type="match status" value="1"/>
</dbReference>
<gene>
    <name evidence="2" type="ORF">ERS852444_01619</name>
</gene>
<protein>
    <submittedName>
        <fullName evidence="2">Predicted ATPase</fullName>
    </submittedName>
</protein>
<organism evidence="2 3">
    <name type="scientific">Roseburia inulinivorans</name>
    <dbReference type="NCBI Taxonomy" id="360807"/>
    <lineage>
        <taxon>Bacteria</taxon>
        <taxon>Bacillati</taxon>
        <taxon>Bacillota</taxon>
        <taxon>Clostridia</taxon>
        <taxon>Lachnospirales</taxon>
        <taxon>Lachnospiraceae</taxon>
        <taxon>Roseburia</taxon>
    </lineage>
</organism>
<evidence type="ECO:0000313" key="3">
    <source>
        <dbReference type="Proteomes" id="UP000095453"/>
    </source>
</evidence>
<dbReference type="Proteomes" id="UP000095453">
    <property type="component" value="Unassembled WGS sequence"/>
</dbReference>
<sequence length="427" mass="48362">MKIQAVFIDGFKNLANVRISFNNITTLVALNDFGKSNVLSGIDFGLSFMKASIEDKKDMMSNSQLIPGNCNLIGRNYKYEMEVAADIDGREYLVQYGYEFEWKDTDGKEPGIISEFLRVKLNEKGQKYALLINRTAHTAFYKSSETGRCSSIIKVGETELVVNKLRAYDELYYALIITKLNGIKINMGNNLEAKSFCQSDSVIRKGFDNASINEDNLPQVIYRLKSQYPDKFALLKEAYIQLFPEFEEIIVKDFQLNVEEDYQLRENAPFQFTIAAYALFVKRKGLVNPVNFSTISDGARRVFMILTKIITASVSNISLIAIEEPDNSVYSGLFGAYIRMIRELSAGCKVIITSHSPYFVSCLDPSGIYVGINRKAGVAEFFPFKKSGQKQLVNDAVSLDLRMGEYLFSMLADSESNIRDYLEWDNE</sequence>
<dbReference type="AlphaFoldDB" id="A0A173TQ71"/>
<accession>A0A173TQ71</accession>
<name>A0A173TQ71_9FIRM</name>
<dbReference type="InterPro" id="IPR003959">
    <property type="entry name" value="ATPase_AAA_core"/>
</dbReference>
<evidence type="ECO:0000259" key="1">
    <source>
        <dbReference type="Pfam" id="PF13304"/>
    </source>
</evidence>
<dbReference type="EMBL" id="CYXX01000010">
    <property type="protein sequence ID" value="CUN04015.1"/>
    <property type="molecule type" value="Genomic_DNA"/>
</dbReference>
<dbReference type="Gene3D" id="3.40.50.300">
    <property type="entry name" value="P-loop containing nucleotide triphosphate hydrolases"/>
    <property type="match status" value="1"/>
</dbReference>
<dbReference type="InterPro" id="IPR027417">
    <property type="entry name" value="P-loop_NTPase"/>
</dbReference>
<reference evidence="2 3" key="1">
    <citation type="submission" date="2015-09" db="EMBL/GenBank/DDBJ databases">
        <authorList>
            <consortium name="Pathogen Informatics"/>
        </authorList>
    </citation>
    <scope>NUCLEOTIDE SEQUENCE [LARGE SCALE GENOMIC DNA]</scope>
    <source>
        <strain evidence="2 3">2789STDY5608887</strain>
    </source>
</reference>
<dbReference type="PANTHER" id="PTHR32182:SF22">
    <property type="entry name" value="ATP-DEPENDENT ENDONUCLEASE, OLD FAMILY-RELATED"/>
    <property type="match status" value="1"/>
</dbReference>
<proteinExistence type="predicted"/>
<dbReference type="SUPFAM" id="SSF52540">
    <property type="entry name" value="P-loop containing nucleoside triphosphate hydrolases"/>
    <property type="match status" value="1"/>
</dbReference>
<feature type="domain" description="ATPase AAA-type core" evidence="1">
    <location>
        <begin position="31"/>
        <end position="361"/>
    </location>
</feature>
<dbReference type="Pfam" id="PF13304">
    <property type="entry name" value="AAA_21"/>
    <property type="match status" value="1"/>
</dbReference>
<dbReference type="GO" id="GO:0006302">
    <property type="term" value="P:double-strand break repair"/>
    <property type="evidence" value="ECO:0007669"/>
    <property type="project" value="TreeGrafter"/>
</dbReference>